<dbReference type="AlphaFoldDB" id="A0A061HHS4"/>
<dbReference type="EMBL" id="KE375022">
    <property type="protein sequence ID" value="EPQ65586.1"/>
    <property type="molecule type" value="Genomic_DNA"/>
</dbReference>
<protein>
    <submittedName>
        <fullName evidence="3">Bgt-11</fullName>
    </submittedName>
</protein>
<dbReference type="Proteomes" id="UP000053110">
    <property type="component" value="Unassembled WGS sequence"/>
</dbReference>
<dbReference type="OrthoDB" id="2253354at2759"/>
<evidence type="ECO:0000256" key="1">
    <source>
        <dbReference type="SAM" id="Phobius"/>
    </source>
</evidence>
<dbReference type="HOGENOM" id="CLU_084831_0_0_1"/>
<reference evidence="2" key="2">
    <citation type="submission" date="2013-01" db="EMBL/GenBank/DDBJ databases">
        <title>The wheat powdery mildew genome reveals unique evolution of an obligate biotroph.</title>
        <authorList>
            <person name="Oberhaensli S."/>
            <person name="Wicker T."/>
            <person name="Keller B."/>
        </authorList>
    </citation>
    <scope>NUCLEOTIDE SEQUENCE</scope>
    <source>
        <strain evidence="2">96224</strain>
    </source>
</reference>
<keyword evidence="1" id="KW-0472">Membrane</keyword>
<organism evidence="3">
    <name type="scientific">Blumeria graminis f. sp. tritici 96224</name>
    <dbReference type="NCBI Taxonomy" id="1268274"/>
    <lineage>
        <taxon>Eukaryota</taxon>
        <taxon>Fungi</taxon>
        <taxon>Dikarya</taxon>
        <taxon>Ascomycota</taxon>
        <taxon>Pezizomycotina</taxon>
        <taxon>Leotiomycetes</taxon>
        <taxon>Erysiphales</taxon>
        <taxon>Erysiphaceae</taxon>
        <taxon>Blumeria</taxon>
    </lineage>
</organism>
<keyword evidence="1" id="KW-0812">Transmembrane</keyword>
<dbReference type="EMBL" id="UIGY01000049">
    <property type="protein sequence ID" value="SUZ09437.1"/>
    <property type="molecule type" value="Genomic_DNA"/>
</dbReference>
<name>A0A061HHS4_BLUGR</name>
<proteinExistence type="predicted"/>
<feature type="non-terminal residue" evidence="3">
    <location>
        <position position="200"/>
    </location>
</feature>
<evidence type="ECO:0000313" key="4">
    <source>
        <dbReference type="Proteomes" id="UP000053110"/>
    </source>
</evidence>
<evidence type="ECO:0000313" key="3">
    <source>
        <dbReference type="EMBL" id="SUZ09437.1"/>
    </source>
</evidence>
<dbReference type="InterPro" id="IPR035213">
    <property type="entry name" value="DUF5321"/>
</dbReference>
<dbReference type="Pfam" id="PF17254">
    <property type="entry name" value="DUF5321"/>
    <property type="match status" value="1"/>
</dbReference>
<keyword evidence="1" id="KW-1133">Transmembrane helix</keyword>
<reference evidence="3" key="3">
    <citation type="submission" date="2018-07" db="EMBL/GenBank/DDBJ databases">
        <authorList>
            <person name="Quirk P.G."/>
            <person name="Krulwich T.A."/>
        </authorList>
    </citation>
    <scope>NUCLEOTIDE SEQUENCE</scope>
    <source>
        <strain evidence="3">96224</strain>
    </source>
</reference>
<accession>A0A061HHS4</accession>
<reference evidence="4" key="1">
    <citation type="journal article" date="2013" name="Nat. Genet.">
        <title>The wheat powdery mildew genome shows the unique evolution of an obligate biotroph.</title>
        <authorList>
            <person name="Wicker T."/>
            <person name="Oberhaensli S."/>
            <person name="Parlange F."/>
            <person name="Buchmann J.P."/>
            <person name="Shatalina M."/>
            <person name="Roffler S."/>
            <person name="Ben-David R."/>
            <person name="Dolezel J."/>
            <person name="Simkova H."/>
            <person name="Schulze-Lefert P."/>
            <person name="Spanu P.D."/>
            <person name="Bruggmann R."/>
            <person name="Amselem J."/>
            <person name="Quesneville H."/>
            <person name="Ver Loren van Themaat E."/>
            <person name="Paape T."/>
            <person name="Shimizu K.K."/>
            <person name="Keller B."/>
        </authorList>
    </citation>
    <scope>NUCLEOTIDE SEQUENCE [LARGE SCALE GENOMIC DNA]</scope>
    <source>
        <strain evidence="4">96224</strain>
    </source>
</reference>
<sequence length="200" mass="23174">MGPRSLVRICVRPYSGPCFTAYRFIQFLPLKKAYGTSSTNIIRPSFWMNMLPKPLRAKSPTKSNDKKSRNLEWNPATFFIVIFLLIGSNAIQMIALKKDFVAFNRRSEAKIRLLKEIIEKIQRGERVDVEKLLGTGNNEMEQEWHDVIHQIQNGAKPPLKPFEGLDKETYDKIQKDEDRNTMPVSSNKKFEKIKIPPGFF</sequence>
<feature type="transmembrane region" description="Helical" evidence="1">
    <location>
        <begin position="76"/>
        <end position="96"/>
    </location>
</feature>
<evidence type="ECO:0000313" key="2">
    <source>
        <dbReference type="EMBL" id="EPQ65586.1"/>
    </source>
</evidence>
<gene>
    <name evidence="2" type="ORF">BGT96224_11</name>
    <name evidence="3" type="ORF">BGT96224V2_LOCUS2594</name>
</gene>